<dbReference type="PANTHER" id="PTHR47863:SF5">
    <property type="entry name" value="HOMEODOMAIN-LIKE PROTEIN WITH RING_FYVE_PHD-TYPE ZINC FINGER DOMAIN-CONTAINING PROTEIN-RELATED"/>
    <property type="match status" value="1"/>
</dbReference>
<name>A0ABR2D8R4_9ROSI</name>
<feature type="domain" description="HTH myb-type" evidence="9">
    <location>
        <begin position="347"/>
        <end position="412"/>
    </location>
</feature>
<feature type="compositionally biased region" description="Basic and acidic residues" evidence="7">
    <location>
        <begin position="21"/>
        <end position="33"/>
    </location>
</feature>
<evidence type="ECO:0000313" key="10">
    <source>
        <dbReference type="EMBL" id="KAK8532394.1"/>
    </source>
</evidence>
<dbReference type="PANTHER" id="PTHR47863">
    <property type="entry name" value="RING/FYVE/PHD ZINC FINGER SUPERFAMILY PROTEIN"/>
    <property type="match status" value="1"/>
</dbReference>
<dbReference type="SMART" id="SM00717">
    <property type="entry name" value="SANT"/>
    <property type="match status" value="1"/>
</dbReference>
<protein>
    <recommendedName>
        <fullName evidence="12">Myb-like domain-containing protein</fullName>
    </recommendedName>
</protein>
<dbReference type="PROSITE" id="PS51294">
    <property type="entry name" value="HTH_MYB"/>
    <property type="match status" value="1"/>
</dbReference>
<keyword evidence="5" id="KW-0539">Nucleus</keyword>
<dbReference type="PROSITE" id="PS50090">
    <property type="entry name" value="MYB_LIKE"/>
    <property type="match status" value="1"/>
</dbReference>
<feature type="region of interest" description="Disordered" evidence="7">
    <location>
        <begin position="21"/>
        <end position="73"/>
    </location>
</feature>
<evidence type="ECO:0000256" key="5">
    <source>
        <dbReference type="ARBA" id="ARBA00023242"/>
    </source>
</evidence>
<dbReference type="InterPro" id="IPR011011">
    <property type="entry name" value="Znf_FYVE_PHD"/>
</dbReference>
<comment type="subcellular location">
    <subcellularLocation>
        <location evidence="1">Nucleus</location>
    </subcellularLocation>
</comment>
<evidence type="ECO:0000259" key="8">
    <source>
        <dbReference type="PROSITE" id="PS50090"/>
    </source>
</evidence>
<dbReference type="Pfam" id="PF00249">
    <property type="entry name" value="Myb_DNA-binding"/>
    <property type="match status" value="1"/>
</dbReference>
<evidence type="ECO:0000256" key="6">
    <source>
        <dbReference type="SAM" id="Coils"/>
    </source>
</evidence>
<evidence type="ECO:0000256" key="1">
    <source>
        <dbReference type="ARBA" id="ARBA00004123"/>
    </source>
</evidence>
<dbReference type="SMART" id="SM00249">
    <property type="entry name" value="PHD"/>
    <property type="match status" value="1"/>
</dbReference>
<dbReference type="SUPFAM" id="SSF46689">
    <property type="entry name" value="Homeodomain-like"/>
    <property type="match status" value="1"/>
</dbReference>
<dbReference type="InterPro" id="IPR009057">
    <property type="entry name" value="Homeodomain-like_sf"/>
</dbReference>
<evidence type="ECO:0000313" key="11">
    <source>
        <dbReference type="Proteomes" id="UP001472677"/>
    </source>
</evidence>
<dbReference type="InterPro" id="IPR019786">
    <property type="entry name" value="Zinc_finger_PHD-type_CS"/>
</dbReference>
<dbReference type="Gene3D" id="3.30.40.10">
    <property type="entry name" value="Zinc/RING finger domain, C3HC4 (zinc finger)"/>
    <property type="match status" value="1"/>
</dbReference>
<dbReference type="InterPro" id="IPR001965">
    <property type="entry name" value="Znf_PHD"/>
</dbReference>
<dbReference type="Gene3D" id="1.10.10.60">
    <property type="entry name" value="Homeodomain-like"/>
    <property type="match status" value="1"/>
</dbReference>
<dbReference type="CDD" id="cd11660">
    <property type="entry name" value="SANT_TRF"/>
    <property type="match status" value="1"/>
</dbReference>
<organism evidence="10 11">
    <name type="scientific">Hibiscus sabdariffa</name>
    <name type="common">roselle</name>
    <dbReference type="NCBI Taxonomy" id="183260"/>
    <lineage>
        <taxon>Eukaryota</taxon>
        <taxon>Viridiplantae</taxon>
        <taxon>Streptophyta</taxon>
        <taxon>Embryophyta</taxon>
        <taxon>Tracheophyta</taxon>
        <taxon>Spermatophyta</taxon>
        <taxon>Magnoliopsida</taxon>
        <taxon>eudicotyledons</taxon>
        <taxon>Gunneridae</taxon>
        <taxon>Pentapetalae</taxon>
        <taxon>rosids</taxon>
        <taxon>malvids</taxon>
        <taxon>Malvales</taxon>
        <taxon>Malvaceae</taxon>
        <taxon>Malvoideae</taxon>
        <taxon>Hibiscus</taxon>
    </lineage>
</organism>
<keyword evidence="6" id="KW-0175">Coiled coil</keyword>
<gene>
    <name evidence="10" type="ORF">V6N12_053837</name>
</gene>
<evidence type="ECO:0000256" key="3">
    <source>
        <dbReference type="ARBA" id="ARBA00022771"/>
    </source>
</evidence>
<evidence type="ECO:0000256" key="2">
    <source>
        <dbReference type="ARBA" id="ARBA00022723"/>
    </source>
</evidence>
<feature type="domain" description="Myb-like" evidence="8">
    <location>
        <begin position="347"/>
        <end position="408"/>
    </location>
</feature>
<dbReference type="EMBL" id="JBBPBM010000034">
    <property type="protein sequence ID" value="KAK8532394.1"/>
    <property type="molecule type" value="Genomic_DNA"/>
</dbReference>
<feature type="compositionally biased region" description="Polar residues" evidence="7">
    <location>
        <begin position="34"/>
        <end position="45"/>
    </location>
</feature>
<feature type="compositionally biased region" description="Basic and acidic residues" evidence="7">
    <location>
        <begin position="46"/>
        <end position="56"/>
    </location>
</feature>
<evidence type="ECO:0000256" key="4">
    <source>
        <dbReference type="ARBA" id="ARBA00022833"/>
    </source>
</evidence>
<evidence type="ECO:0000259" key="9">
    <source>
        <dbReference type="PROSITE" id="PS51294"/>
    </source>
</evidence>
<accession>A0ABR2D8R4</accession>
<dbReference type="InterPro" id="IPR001005">
    <property type="entry name" value="SANT/Myb"/>
</dbReference>
<dbReference type="SUPFAM" id="SSF57903">
    <property type="entry name" value="FYVE/PHD zinc finger"/>
    <property type="match status" value="1"/>
</dbReference>
<reference evidence="10 11" key="1">
    <citation type="journal article" date="2024" name="G3 (Bethesda)">
        <title>Genome assembly of Hibiscus sabdariffa L. provides insights into metabolisms of medicinal natural products.</title>
        <authorList>
            <person name="Kim T."/>
        </authorList>
    </citation>
    <scope>NUCLEOTIDE SEQUENCE [LARGE SCALE GENOMIC DNA]</scope>
    <source>
        <strain evidence="10">TK-2024</strain>
        <tissue evidence="10">Old leaves</tissue>
    </source>
</reference>
<keyword evidence="3" id="KW-0863">Zinc-finger</keyword>
<feature type="coiled-coil region" evidence="6">
    <location>
        <begin position="151"/>
        <end position="178"/>
    </location>
</feature>
<evidence type="ECO:0000256" key="7">
    <source>
        <dbReference type="SAM" id="MobiDB-lite"/>
    </source>
</evidence>
<keyword evidence="11" id="KW-1185">Reference proteome</keyword>
<keyword evidence="2" id="KW-0479">Metal-binding</keyword>
<dbReference type="InterPro" id="IPR013083">
    <property type="entry name" value="Znf_RING/FYVE/PHD"/>
</dbReference>
<comment type="caution">
    <text evidence="10">The sequence shown here is derived from an EMBL/GenBank/DDBJ whole genome shotgun (WGS) entry which is preliminary data.</text>
</comment>
<evidence type="ECO:0008006" key="12">
    <source>
        <dbReference type="Google" id="ProtNLM"/>
    </source>
</evidence>
<feature type="region of interest" description="Disordered" evidence="7">
    <location>
        <begin position="219"/>
        <end position="258"/>
    </location>
</feature>
<proteinExistence type="predicted"/>
<dbReference type="InterPro" id="IPR017930">
    <property type="entry name" value="Myb_dom"/>
</dbReference>
<dbReference type="PROSITE" id="PS01359">
    <property type="entry name" value="ZF_PHD_1"/>
    <property type="match status" value="1"/>
</dbReference>
<sequence>MPDQSPLPHSSSRLTLKSIKVEANGEHNVDGKNHGTSGDAGSSQIKDNHNNEDVDGKGNGNVNDGVHADLDDKVDGDEEDMVDRCARGKHARDRIVVDLLKGEYCFECNSRSGQVFVCSENGCPVAFHEECMTWKPKFDDMGKFYCPYCLYRQEVSRLKELRLKAMNAERELSNFLCLRRDSGSQEIKEGAVSMKRASVSTMAREVSYGDCGNGLNDDATCHNQDETQGFESISKEKSDDGSISTTHGSGKVGSEERMQEDMEMVEREYDETDQGEPMLPNVGTTLRKCQNHDKQIAIKALPLTVVFQPSTSENDMDLSQERKAIIANASVECQKSTKRLLMPIVGSEKRRRLNWTAEEEERLKELVQEFSTKVHKNMPWRKILEHGRSVFHSTRLPADLKDKWKNIVAKEISKRE</sequence>
<dbReference type="Proteomes" id="UP001472677">
    <property type="component" value="Unassembled WGS sequence"/>
</dbReference>
<keyword evidence="4" id="KW-0862">Zinc</keyword>